<accession>A0ACC0IEL5</accession>
<sequence>MGGGAMATPPVGAMIGGGGVPSDHHTIQRPTTTNLHSHHPSSSSSHLNQPLSSSTRFEPMDGRNDHKTTIRTHSSHYGSVFGSVPSRTEVQKAMSDLQRFMLGFCSPEYEWLHQILHLYDPRMLKSLGYYGRVDDAFRLLQSEPSVQRMVTSISSDKAVWDAILNNEAVQNLQESLYTAKEERPQSSSVESDLATLLVNWILDITKAIVLEIIEKFSSLVNKKFQLPEKKEINAEITDQLDDKLISSLLLSILILLIVVVTRAHGA</sequence>
<name>A0ACC0IEL5_9ERIC</name>
<dbReference type="Proteomes" id="UP001060215">
    <property type="component" value="Chromosome 6"/>
</dbReference>
<keyword evidence="2" id="KW-1185">Reference proteome</keyword>
<organism evidence="1 2">
    <name type="scientific">Camellia lanceoleosa</name>
    <dbReference type="NCBI Taxonomy" id="1840588"/>
    <lineage>
        <taxon>Eukaryota</taxon>
        <taxon>Viridiplantae</taxon>
        <taxon>Streptophyta</taxon>
        <taxon>Embryophyta</taxon>
        <taxon>Tracheophyta</taxon>
        <taxon>Spermatophyta</taxon>
        <taxon>Magnoliopsida</taxon>
        <taxon>eudicotyledons</taxon>
        <taxon>Gunneridae</taxon>
        <taxon>Pentapetalae</taxon>
        <taxon>asterids</taxon>
        <taxon>Ericales</taxon>
        <taxon>Theaceae</taxon>
        <taxon>Camellia</taxon>
    </lineage>
</organism>
<reference evidence="1 2" key="1">
    <citation type="journal article" date="2022" name="Plant J.">
        <title>Chromosome-level genome of Camellia lanceoleosa provides a valuable resource for understanding genome evolution and self-incompatibility.</title>
        <authorList>
            <person name="Gong W."/>
            <person name="Xiao S."/>
            <person name="Wang L."/>
            <person name="Liao Z."/>
            <person name="Chang Y."/>
            <person name="Mo W."/>
            <person name="Hu G."/>
            <person name="Li W."/>
            <person name="Zhao G."/>
            <person name="Zhu H."/>
            <person name="Hu X."/>
            <person name="Ji K."/>
            <person name="Xiang X."/>
            <person name="Song Q."/>
            <person name="Yuan D."/>
            <person name="Jin S."/>
            <person name="Zhang L."/>
        </authorList>
    </citation>
    <scope>NUCLEOTIDE SEQUENCE [LARGE SCALE GENOMIC DNA]</scope>
    <source>
        <strain evidence="1">SQ_2022a</strain>
    </source>
</reference>
<proteinExistence type="predicted"/>
<dbReference type="EMBL" id="CM045763">
    <property type="protein sequence ID" value="KAI8024018.1"/>
    <property type="molecule type" value="Genomic_DNA"/>
</dbReference>
<comment type="caution">
    <text evidence="1">The sequence shown here is derived from an EMBL/GenBank/DDBJ whole genome shotgun (WGS) entry which is preliminary data.</text>
</comment>
<evidence type="ECO:0000313" key="1">
    <source>
        <dbReference type="EMBL" id="KAI8024018.1"/>
    </source>
</evidence>
<evidence type="ECO:0000313" key="2">
    <source>
        <dbReference type="Proteomes" id="UP001060215"/>
    </source>
</evidence>
<gene>
    <name evidence="1" type="ORF">LOK49_LG03G02608</name>
</gene>
<protein>
    <submittedName>
        <fullName evidence="1">Uncharacterized protein</fullName>
    </submittedName>
</protein>